<dbReference type="EMBL" id="FOCT01000021">
    <property type="protein sequence ID" value="SEO42733.1"/>
    <property type="molecule type" value="Genomic_DNA"/>
</dbReference>
<feature type="chain" id="PRO_5010318438" evidence="2">
    <location>
        <begin position="29"/>
        <end position="610"/>
    </location>
</feature>
<dbReference type="AlphaFoldDB" id="A0A1H8PMH8"/>
<gene>
    <name evidence="3" type="ORF">SAMN05216404_12132</name>
</gene>
<evidence type="ECO:0000256" key="1">
    <source>
        <dbReference type="SAM" id="MobiDB-lite"/>
    </source>
</evidence>
<accession>A0A1H8PMH8</accession>
<evidence type="ECO:0000313" key="3">
    <source>
        <dbReference type="EMBL" id="SEO42733.1"/>
    </source>
</evidence>
<sequence>MLISRRRIPYLVAFLLLLSILTPYSATAQDNELECRRDRNDCFQACRQSDPGGTGDCYRVNCLQNYRDCIQKQSRAGEKHQLPTSGAKHTSSTPTPSTLSLQTESEPVGIQTSLRPNITLRVMVENAKAKILIPTATDWCGQTVTLALLTRKQEDYFGRDYRDMFGAEPEVITELKRTCPQARTINFYGLFGTGNGNGTDEIFDAPVWYYFQASEKYDWHVEDWLERRRSGEMSPVFTITQDKAPLREPNLPTRDRQLIQELYTLLTDVEANTSSLKFEQFQKVTIKEFTPRLRELAASALAQYDRLPSQGRLRAEALEELDEGAGGAALVLAWRWLRIPDKKRSAPITLGMMLENEQERMSWQNAFYTTDPVDTVFQRLGQHFGSIRAYNPPSKARIDTSALKAYISAKPASKSSKRGAAPVVNSTAPSTITYYFGTPGMIAAARIGADVGRGVGEAASILVAAYMKSQLQDTQVRKARERFWSCHYQRCPEYAQVYMEYSEALLQKDVLYFNGYVAAKALPLMQNGFLQKIGSPGLGYIDGGIIHGCWGDYETAAKKLMEKVIAAQQDEAVRSEDSMVGFLQSDSFQRWQQCRDSAEMAMRPRGEFFR</sequence>
<evidence type="ECO:0000313" key="4">
    <source>
        <dbReference type="Proteomes" id="UP000183898"/>
    </source>
</evidence>
<evidence type="ECO:0000256" key="2">
    <source>
        <dbReference type="SAM" id="SignalP"/>
    </source>
</evidence>
<proteinExistence type="predicted"/>
<feature type="region of interest" description="Disordered" evidence="1">
    <location>
        <begin position="77"/>
        <end position="106"/>
    </location>
</feature>
<feature type="compositionally biased region" description="Low complexity" evidence="1">
    <location>
        <begin position="90"/>
        <end position="106"/>
    </location>
</feature>
<name>A0A1H8PMH8_9PROT</name>
<dbReference type="Proteomes" id="UP000183898">
    <property type="component" value="Unassembled WGS sequence"/>
</dbReference>
<feature type="signal peptide" evidence="2">
    <location>
        <begin position="1"/>
        <end position="28"/>
    </location>
</feature>
<reference evidence="3 4" key="1">
    <citation type="submission" date="2016-10" db="EMBL/GenBank/DDBJ databases">
        <authorList>
            <person name="de Groot N.N."/>
        </authorList>
    </citation>
    <scope>NUCLEOTIDE SEQUENCE [LARGE SCALE GENOMIC DNA]</scope>
    <source>
        <strain evidence="3 4">Nl18</strain>
    </source>
</reference>
<keyword evidence="2" id="KW-0732">Signal</keyword>
<organism evidence="3 4">
    <name type="scientific">Nitrosospira multiformis</name>
    <dbReference type="NCBI Taxonomy" id="1231"/>
    <lineage>
        <taxon>Bacteria</taxon>
        <taxon>Pseudomonadati</taxon>
        <taxon>Pseudomonadota</taxon>
        <taxon>Betaproteobacteria</taxon>
        <taxon>Nitrosomonadales</taxon>
        <taxon>Nitrosomonadaceae</taxon>
        <taxon>Nitrosospira</taxon>
    </lineage>
</organism>
<protein>
    <submittedName>
        <fullName evidence="3">Uncharacterized protein</fullName>
    </submittedName>
</protein>